<keyword evidence="3" id="KW-1185">Reference proteome</keyword>
<keyword evidence="1" id="KW-1133">Transmembrane helix</keyword>
<feature type="transmembrane region" description="Helical" evidence="1">
    <location>
        <begin position="236"/>
        <end position="259"/>
    </location>
</feature>
<feature type="transmembrane region" description="Helical" evidence="1">
    <location>
        <begin position="93"/>
        <end position="113"/>
    </location>
</feature>
<dbReference type="InterPro" id="IPR021737">
    <property type="entry name" value="Phage_phiKZ_Orf197"/>
</dbReference>
<evidence type="ECO:0000256" key="1">
    <source>
        <dbReference type="SAM" id="Phobius"/>
    </source>
</evidence>
<dbReference type="EMBL" id="JANCMU010000005">
    <property type="protein sequence ID" value="MDG4946609.1"/>
    <property type="molecule type" value="Genomic_DNA"/>
</dbReference>
<keyword evidence="1" id="KW-0812">Transmembrane</keyword>
<dbReference type="Proteomes" id="UP001152599">
    <property type="component" value="Unassembled WGS sequence"/>
</dbReference>
<protein>
    <submittedName>
        <fullName evidence="2">DUF3307 domain-containing protein</fullName>
    </submittedName>
</protein>
<proteinExistence type="predicted"/>
<evidence type="ECO:0000313" key="2">
    <source>
        <dbReference type="EMBL" id="MDG4946609.1"/>
    </source>
</evidence>
<organism evidence="2 3">
    <name type="scientific">Profundicola chukchiensis</name>
    <dbReference type="NCBI Taxonomy" id="2961959"/>
    <lineage>
        <taxon>Bacteria</taxon>
        <taxon>Pseudomonadati</taxon>
        <taxon>Bacteroidota</taxon>
        <taxon>Flavobacteriia</taxon>
        <taxon>Flavobacteriales</taxon>
        <taxon>Weeksellaceae</taxon>
        <taxon>Profundicola</taxon>
    </lineage>
</organism>
<sequence>MNFLLLLLIAHFLGDFVLQPTSWVKSKFKDGLSSSGFWKHIATHALLLVLIGLMLPNYTLALAIVLVSHIIIDALKISFLSFLNSDTSKIYSFILDQLFHIIVILIVAFNTSLSFNWELLLEPSVLLVSLGYIFLSLPSSSILRVILSPYTKEVENTPILKKSNHWKSFFFSEDSDEVEQKSLKNGGKHIGIIERLLVFTFILIGQWSAVGFLITAKSVFRFGDLNQGKNRQFTEYVLIGTLLSFGFAIFTALLVQFALRLV</sequence>
<dbReference type="Pfam" id="PF11750">
    <property type="entry name" value="DUF3307"/>
    <property type="match status" value="1"/>
</dbReference>
<dbReference type="RefSeq" id="WP_304420969.1">
    <property type="nucleotide sequence ID" value="NZ_JANCMU010000005.1"/>
</dbReference>
<feature type="transmembrane region" description="Helical" evidence="1">
    <location>
        <begin position="44"/>
        <end position="72"/>
    </location>
</feature>
<feature type="transmembrane region" description="Helical" evidence="1">
    <location>
        <begin position="125"/>
        <end position="147"/>
    </location>
</feature>
<gene>
    <name evidence="2" type="ORF">NMK71_09295</name>
</gene>
<name>A0A9X4MYZ9_9FLAO</name>
<keyword evidence="1" id="KW-0472">Membrane</keyword>
<comment type="caution">
    <text evidence="2">The sequence shown here is derived from an EMBL/GenBank/DDBJ whole genome shotgun (WGS) entry which is preliminary data.</text>
</comment>
<reference evidence="2" key="1">
    <citation type="submission" date="2022-07" db="EMBL/GenBank/DDBJ databases">
        <title>Description and genome-wide analysis of Profundicola chukchiensis gen. nov., sp. nov., marine bacteria isolated from bottom sediments of the Chukchi Sea.</title>
        <authorList>
            <person name="Romanenko L."/>
            <person name="Otstavnykh N."/>
            <person name="Kurilenko V."/>
            <person name="Eremeev V."/>
            <person name="Velansky P."/>
            <person name="Mikhailov V."/>
            <person name="Isaeva M."/>
        </authorList>
    </citation>
    <scope>NUCLEOTIDE SEQUENCE</scope>
    <source>
        <strain evidence="2">KMM 9713</strain>
    </source>
</reference>
<evidence type="ECO:0000313" key="3">
    <source>
        <dbReference type="Proteomes" id="UP001152599"/>
    </source>
</evidence>
<feature type="transmembrane region" description="Helical" evidence="1">
    <location>
        <begin position="196"/>
        <end position="216"/>
    </location>
</feature>
<accession>A0A9X4MYZ9</accession>
<dbReference type="AlphaFoldDB" id="A0A9X4MYZ9"/>